<sequence length="570" mass="64179">MKNKLTFSLLLAGSLLITSSCSDFLDYQPQGLLSEDNIKSASGADALATAAYAGIGNDEMIGPMTSMWVYGSVRSDDAYKGGGGVGDVADIDFYEHYNLTRPDQGSMHPYTWENFYKSISRSNAALRSLNTVSDAEFPLKKVRQAEMRFLRGHAHFMLKMLFKNIPYITENLSSDDILKESNVKYKNDELWNKIAEDFQFALDNLPVKQTQIGRANKIAAAAYLAKLRLYQAYEQDETHKVININKTRLKEVVTLTQQVISSGQYSLQPDFAENFIAETENGPESIFAIQYSINDGTAVGRLSYVTGLNYPHGAPQYGCCGFHAASQNLANAYKTDANGLPQMDTFNDKNVDFNTDTVDPRVDHTIGIDGHPYKYDPTKPFSNAWVRDAGVYGFFHTMKEQQLATSSSYHKEGPFIGSSKNIDVIRYADVLLMQAEAYIELGQPDMALPLINQVRRRAAASTGRLKKLDGTFASKYNLKEYPAAGWTQDYARKALQWERRLEFATESPRFFDLVRWGIAEKTLNAYIEKEKVRRPFLTTAKFTAGRDEYLPIPQREITFTKGLYKQNPGF</sequence>
<proteinExistence type="inferred from homology"/>
<dbReference type="Gene3D" id="1.25.40.390">
    <property type="match status" value="1"/>
</dbReference>
<comment type="similarity">
    <text evidence="2">Belongs to the SusD family.</text>
</comment>
<feature type="domain" description="RagB/SusD" evidence="7">
    <location>
        <begin position="283"/>
        <end position="570"/>
    </location>
</feature>
<evidence type="ECO:0000313" key="9">
    <source>
        <dbReference type="EMBL" id="GAA4466493.1"/>
    </source>
</evidence>
<evidence type="ECO:0000256" key="2">
    <source>
        <dbReference type="ARBA" id="ARBA00006275"/>
    </source>
</evidence>
<evidence type="ECO:0000259" key="8">
    <source>
        <dbReference type="Pfam" id="PF14322"/>
    </source>
</evidence>
<evidence type="ECO:0000259" key="7">
    <source>
        <dbReference type="Pfam" id="PF07980"/>
    </source>
</evidence>
<evidence type="ECO:0000256" key="6">
    <source>
        <dbReference type="SAM" id="SignalP"/>
    </source>
</evidence>
<feature type="signal peptide" evidence="6">
    <location>
        <begin position="1"/>
        <end position="23"/>
    </location>
</feature>
<organism evidence="9 10">
    <name type="scientific">Nibrella saemangeumensis</name>
    <dbReference type="NCBI Taxonomy" id="1084526"/>
    <lineage>
        <taxon>Bacteria</taxon>
        <taxon>Pseudomonadati</taxon>
        <taxon>Bacteroidota</taxon>
        <taxon>Cytophagia</taxon>
        <taxon>Cytophagales</taxon>
        <taxon>Spirosomataceae</taxon>
        <taxon>Nibrella</taxon>
    </lineage>
</organism>
<dbReference type="InterPro" id="IPR033985">
    <property type="entry name" value="SusD-like_N"/>
</dbReference>
<feature type="domain" description="SusD-like N-terminal" evidence="8">
    <location>
        <begin position="95"/>
        <end position="229"/>
    </location>
</feature>
<evidence type="ECO:0000256" key="1">
    <source>
        <dbReference type="ARBA" id="ARBA00004442"/>
    </source>
</evidence>
<comment type="subcellular location">
    <subcellularLocation>
        <location evidence="1">Cell outer membrane</location>
    </subcellularLocation>
</comment>
<dbReference type="InterPro" id="IPR012944">
    <property type="entry name" value="SusD_RagB_dom"/>
</dbReference>
<comment type="caution">
    <text evidence="9">The sequence shown here is derived from an EMBL/GenBank/DDBJ whole genome shotgun (WGS) entry which is preliminary data.</text>
</comment>
<dbReference type="PROSITE" id="PS51257">
    <property type="entry name" value="PROKAR_LIPOPROTEIN"/>
    <property type="match status" value="1"/>
</dbReference>
<protein>
    <submittedName>
        <fullName evidence="9">RagB/SusD family nutrient uptake outer membrane protein</fullName>
    </submittedName>
</protein>
<keyword evidence="3 6" id="KW-0732">Signal</keyword>
<dbReference type="SUPFAM" id="SSF48452">
    <property type="entry name" value="TPR-like"/>
    <property type="match status" value="1"/>
</dbReference>
<name>A0ABP8NJC5_9BACT</name>
<dbReference type="InterPro" id="IPR011990">
    <property type="entry name" value="TPR-like_helical_dom_sf"/>
</dbReference>
<reference evidence="10" key="1">
    <citation type="journal article" date="2019" name="Int. J. Syst. Evol. Microbiol.">
        <title>The Global Catalogue of Microorganisms (GCM) 10K type strain sequencing project: providing services to taxonomists for standard genome sequencing and annotation.</title>
        <authorList>
            <consortium name="The Broad Institute Genomics Platform"/>
            <consortium name="The Broad Institute Genome Sequencing Center for Infectious Disease"/>
            <person name="Wu L."/>
            <person name="Ma J."/>
        </authorList>
    </citation>
    <scope>NUCLEOTIDE SEQUENCE [LARGE SCALE GENOMIC DNA]</scope>
    <source>
        <strain evidence="10">JCM 17927</strain>
    </source>
</reference>
<accession>A0ABP8NJC5</accession>
<dbReference type="Pfam" id="PF14322">
    <property type="entry name" value="SusD-like_3"/>
    <property type="match status" value="1"/>
</dbReference>
<feature type="chain" id="PRO_5046657501" evidence="6">
    <location>
        <begin position="24"/>
        <end position="570"/>
    </location>
</feature>
<keyword evidence="4" id="KW-0472">Membrane</keyword>
<dbReference type="Proteomes" id="UP001501175">
    <property type="component" value="Unassembled WGS sequence"/>
</dbReference>
<keyword evidence="10" id="KW-1185">Reference proteome</keyword>
<gene>
    <name evidence="9" type="ORF">GCM10023189_48610</name>
</gene>
<evidence type="ECO:0000256" key="4">
    <source>
        <dbReference type="ARBA" id="ARBA00023136"/>
    </source>
</evidence>
<dbReference type="Pfam" id="PF07980">
    <property type="entry name" value="SusD_RagB"/>
    <property type="match status" value="1"/>
</dbReference>
<keyword evidence="5" id="KW-0998">Cell outer membrane</keyword>
<evidence type="ECO:0000256" key="5">
    <source>
        <dbReference type="ARBA" id="ARBA00023237"/>
    </source>
</evidence>
<evidence type="ECO:0000313" key="10">
    <source>
        <dbReference type="Proteomes" id="UP001501175"/>
    </source>
</evidence>
<dbReference type="EMBL" id="BAABHD010000081">
    <property type="protein sequence ID" value="GAA4466493.1"/>
    <property type="molecule type" value="Genomic_DNA"/>
</dbReference>
<dbReference type="RefSeq" id="WP_345247960.1">
    <property type="nucleotide sequence ID" value="NZ_BAABHD010000081.1"/>
</dbReference>
<evidence type="ECO:0000256" key="3">
    <source>
        <dbReference type="ARBA" id="ARBA00022729"/>
    </source>
</evidence>